<dbReference type="Gene3D" id="1.10.8.430">
    <property type="entry name" value="Helical domain of apoptotic protease-activating factors"/>
    <property type="match status" value="1"/>
</dbReference>
<dbReference type="InterPro" id="IPR027417">
    <property type="entry name" value="P-loop_NTPase"/>
</dbReference>
<feature type="domain" description="NB-ARC" evidence="7">
    <location>
        <begin position="197"/>
        <end position="346"/>
    </location>
</feature>
<dbReference type="InterPro" id="IPR042197">
    <property type="entry name" value="Apaf_helical"/>
</dbReference>
<evidence type="ECO:0000259" key="10">
    <source>
        <dbReference type="Pfam" id="PF23598"/>
    </source>
</evidence>
<dbReference type="InterPro" id="IPR058922">
    <property type="entry name" value="WHD_DRP"/>
</dbReference>
<dbReference type="Pfam" id="PF23598">
    <property type="entry name" value="LRR_14"/>
    <property type="match status" value="1"/>
</dbReference>
<dbReference type="Gene3D" id="1.10.10.10">
    <property type="entry name" value="Winged helix-like DNA-binding domain superfamily/Winged helix DNA-binding domain"/>
    <property type="match status" value="1"/>
</dbReference>
<keyword evidence="3" id="KW-0677">Repeat</keyword>
<feature type="domain" description="Disease resistance R13L4/SHOC-2-like LRR" evidence="10">
    <location>
        <begin position="556"/>
        <end position="957"/>
    </location>
</feature>
<dbReference type="Gene3D" id="1.20.5.4130">
    <property type="match status" value="1"/>
</dbReference>
<evidence type="ECO:0000256" key="5">
    <source>
        <dbReference type="ARBA" id="ARBA00022821"/>
    </source>
</evidence>
<sequence length="965" mass="109862">MVDLVAGALGMLPSKLLELLNHEYKLQKGLGAEIQSLSRELESVHAALLKVAAVPWDQLDEQIKLWAREVREASYDMDDVLDSFLVRVEGCDDHVHQSRLKSALKKMGRVFKKGKARRGIAGAIEDIKKQLQEVADRRARYKVDEIVAKPAPKSSIDPRLEAMYKEVKQLIGIDKSMGELISMLTPSQEGDDVSDNKIMKMVSVVGVGGLGKTTLAKASYDKLRSQYDCGAFVSVGRNPDLVNVFKDILFDLDKNKYQNIHNTGRGIYQLIHELREFLRNKRYFIVIDDIWEPQSWETIKLAFVENNRGNRIIATSRKFDVAIEAVEVYKLQPLSYDNSKRLFYTRIFGDAEKRLPNHLDDTANIILRKCDGIPLAIITMGSLLVGKPVGEWSELCSALGFGHVDNRHVENTMRILSLSYYDLPSHLRTCLLYLSAFPEDYIIDKNSLIWKWIAEGFVHEKQGKWLFEVGEGYFNDLINRSMIQAVEDRWDGIVHGCRVHDMILDLIRSLSGEENFFAILDNSEDTLSRSNVRRLSNQNSTLQHITTHANRMEMPQVRSYIVWCDINQPVPNLSFKLLRVLALENCQHMEDCHLENLGDLLHLRYLKLTGPGISGLPKQIGNLKFLQTLDVGKVALEELPSSIVLLPQLVCLLCTHWFRSTRLPDGFGKLTSLEELRISAVGYDKCKHGRVVKELGSLVELRVLNAKIDQMDESVQRDLVESLHNLHKIQDLIIKKENKVTDADVATWEAAGFELPQHLRRLSLSGVRFSRLPSSCINPSRLHSLLYLDLCLDSMDEQDLRLLGMFTELHYLNLGTSSTLTVDNINAADGYFQKLRWFTLPYAMVQFQRSNEDESRISLHIWGGMCAMPFGSSKNYHCTSVPSAVMPNLEVLSFKIPDARLFLDGNGDCRNIGWEYLASLREVSVDIYPGMTLPWLVTELEDALRNAIKVHPNRPKIEVDTWWED</sequence>
<feature type="domain" description="Disease resistance N-terminal" evidence="8">
    <location>
        <begin position="9"/>
        <end position="96"/>
    </location>
</feature>
<dbReference type="SUPFAM" id="SSF52058">
    <property type="entry name" value="L domain-like"/>
    <property type="match status" value="1"/>
</dbReference>
<dbReference type="InterPro" id="IPR002182">
    <property type="entry name" value="NB-ARC"/>
</dbReference>
<keyword evidence="6" id="KW-0175">Coiled coil</keyword>
<dbReference type="CDD" id="cd14798">
    <property type="entry name" value="RX-CC_like"/>
    <property type="match status" value="1"/>
</dbReference>
<gene>
    <name evidence="11" type="ORF">BAE44_0024428</name>
</gene>
<dbReference type="FunFam" id="1.10.10.10:FF:000322">
    <property type="entry name" value="Probable disease resistance protein At1g63360"/>
    <property type="match status" value="1"/>
</dbReference>
<dbReference type="PANTHER" id="PTHR23155">
    <property type="entry name" value="DISEASE RESISTANCE PROTEIN RP"/>
    <property type="match status" value="1"/>
</dbReference>
<keyword evidence="5" id="KW-0611">Plant defense</keyword>
<keyword evidence="12" id="KW-1185">Reference proteome</keyword>
<dbReference type="Pfam" id="PF00931">
    <property type="entry name" value="NB-ARC"/>
    <property type="match status" value="1"/>
</dbReference>
<dbReference type="PANTHER" id="PTHR23155:SF1116">
    <property type="entry name" value="OS12G0273300 PROTEIN"/>
    <property type="match status" value="1"/>
</dbReference>
<organism evidence="11 12">
    <name type="scientific">Dichanthelium oligosanthes</name>
    <dbReference type="NCBI Taxonomy" id="888268"/>
    <lineage>
        <taxon>Eukaryota</taxon>
        <taxon>Viridiplantae</taxon>
        <taxon>Streptophyta</taxon>
        <taxon>Embryophyta</taxon>
        <taxon>Tracheophyta</taxon>
        <taxon>Spermatophyta</taxon>
        <taxon>Magnoliopsida</taxon>
        <taxon>Liliopsida</taxon>
        <taxon>Poales</taxon>
        <taxon>Poaceae</taxon>
        <taxon>PACMAD clade</taxon>
        <taxon>Panicoideae</taxon>
        <taxon>Panicodae</taxon>
        <taxon>Paniceae</taxon>
        <taxon>Dichantheliinae</taxon>
        <taxon>Dichanthelium</taxon>
    </lineage>
</organism>
<keyword evidence="4" id="KW-0547">Nucleotide-binding</keyword>
<dbReference type="GO" id="GO:0002758">
    <property type="term" value="P:innate immune response-activating signaling pathway"/>
    <property type="evidence" value="ECO:0007669"/>
    <property type="project" value="UniProtKB-ARBA"/>
</dbReference>
<dbReference type="EMBL" id="LWDX02069639">
    <property type="protein sequence ID" value="OEL14553.1"/>
    <property type="molecule type" value="Genomic_DNA"/>
</dbReference>
<evidence type="ECO:0000259" key="8">
    <source>
        <dbReference type="Pfam" id="PF18052"/>
    </source>
</evidence>
<dbReference type="Pfam" id="PF18052">
    <property type="entry name" value="Rx_N"/>
    <property type="match status" value="1"/>
</dbReference>
<evidence type="ECO:0000256" key="4">
    <source>
        <dbReference type="ARBA" id="ARBA00022741"/>
    </source>
</evidence>
<dbReference type="InterPro" id="IPR044974">
    <property type="entry name" value="Disease_R_plants"/>
</dbReference>
<proteinExistence type="inferred from homology"/>
<dbReference type="OrthoDB" id="693948at2759"/>
<dbReference type="SUPFAM" id="SSF52540">
    <property type="entry name" value="P-loop containing nucleoside triphosphate hydrolases"/>
    <property type="match status" value="1"/>
</dbReference>
<dbReference type="InterPro" id="IPR038005">
    <property type="entry name" value="RX-like_CC"/>
</dbReference>
<protein>
    <submittedName>
        <fullName evidence="11">Putative disease resistance protein</fullName>
    </submittedName>
</protein>
<dbReference type="InterPro" id="IPR036388">
    <property type="entry name" value="WH-like_DNA-bd_sf"/>
</dbReference>
<dbReference type="Gene3D" id="3.80.10.10">
    <property type="entry name" value="Ribonuclease Inhibitor"/>
    <property type="match status" value="1"/>
</dbReference>
<comment type="caution">
    <text evidence="11">The sequence shown here is derived from an EMBL/GenBank/DDBJ whole genome shotgun (WGS) entry which is preliminary data.</text>
</comment>
<comment type="similarity">
    <text evidence="1">Belongs to the disease resistance NB-LRR family.</text>
</comment>
<reference evidence="11 12" key="1">
    <citation type="submission" date="2016-09" db="EMBL/GenBank/DDBJ databases">
        <title>The draft genome of Dichanthelium oligosanthes: A C3 panicoid grass species.</title>
        <authorList>
            <person name="Studer A.J."/>
            <person name="Schnable J.C."/>
            <person name="Brutnell T.P."/>
        </authorList>
    </citation>
    <scope>NUCLEOTIDE SEQUENCE [LARGE SCALE GENOMIC DNA]</scope>
    <source>
        <strain evidence="12">cv. Kellogg 1175</strain>
        <tissue evidence="11">Leaf</tissue>
    </source>
</reference>
<dbReference type="InterPro" id="IPR041118">
    <property type="entry name" value="Rx_N"/>
</dbReference>
<evidence type="ECO:0000259" key="7">
    <source>
        <dbReference type="Pfam" id="PF00931"/>
    </source>
</evidence>
<dbReference type="Gene3D" id="3.40.50.300">
    <property type="entry name" value="P-loop containing nucleotide triphosphate hydrolases"/>
    <property type="match status" value="1"/>
</dbReference>
<evidence type="ECO:0000256" key="2">
    <source>
        <dbReference type="ARBA" id="ARBA00022614"/>
    </source>
</evidence>
<name>A0A1E5UNW0_9POAL</name>
<evidence type="ECO:0000256" key="3">
    <source>
        <dbReference type="ARBA" id="ARBA00022737"/>
    </source>
</evidence>
<dbReference type="GO" id="GO:0043531">
    <property type="term" value="F:ADP binding"/>
    <property type="evidence" value="ECO:0007669"/>
    <property type="project" value="InterPro"/>
</dbReference>
<accession>A0A1E5UNW0</accession>
<dbReference type="PRINTS" id="PR00364">
    <property type="entry name" value="DISEASERSIST"/>
</dbReference>
<dbReference type="InterPro" id="IPR055414">
    <property type="entry name" value="LRR_R13L4/SHOC2-like"/>
</dbReference>
<dbReference type="Proteomes" id="UP000095767">
    <property type="component" value="Unassembled WGS sequence"/>
</dbReference>
<dbReference type="InterPro" id="IPR032675">
    <property type="entry name" value="LRR_dom_sf"/>
</dbReference>
<dbReference type="GO" id="GO:0042742">
    <property type="term" value="P:defense response to bacterium"/>
    <property type="evidence" value="ECO:0007669"/>
    <property type="project" value="UniProtKB-ARBA"/>
</dbReference>
<evidence type="ECO:0000259" key="9">
    <source>
        <dbReference type="Pfam" id="PF23559"/>
    </source>
</evidence>
<dbReference type="AlphaFoldDB" id="A0A1E5UNW0"/>
<dbReference type="GO" id="GO:0009626">
    <property type="term" value="P:plant-type hypersensitive response"/>
    <property type="evidence" value="ECO:0007669"/>
    <property type="project" value="UniProtKB-ARBA"/>
</dbReference>
<feature type="domain" description="Disease resistance protein winged helix" evidence="9">
    <location>
        <begin position="437"/>
        <end position="507"/>
    </location>
</feature>
<evidence type="ECO:0000313" key="12">
    <source>
        <dbReference type="Proteomes" id="UP000095767"/>
    </source>
</evidence>
<keyword evidence="2" id="KW-0433">Leucine-rich repeat</keyword>
<dbReference type="Pfam" id="PF23559">
    <property type="entry name" value="WHD_DRP"/>
    <property type="match status" value="1"/>
</dbReference>
<evidence type="ECO:0000256" key="1">
    <source>
        <dbReference type="ARBA" id="ARBA00008894"/>
    </source>
</evidence>
<evidence type="ECO:0000313" key="11">
    <source>
        <dbReference type="EMBL" id="OEL14553.1"/>
    </source>
</evidence>
<evidence type="ECO:0000256" key="6">
    <source>
        <dbReference type="ARBA" id="ARBA00023054"/>
    </source>
</evidence>